<comment type="similarity">
    <text evidence="5 18">Belongs to the peptidase C54 family.</text>
</comment>
<dbReference type="GO" id="GO:0000045">
    <property type="term" value="P:autophagosome assembly"/>
    <property type="evidence" value="ECO:0007669"/>
    <property type="project" value="TreeGrafter"/>
</dbReference>
<keyword evidence="8 18" id="KW-0645">Protease</keyword>
<keyword evidence="6" id="KW-0813">Transport</keyword>
<dbReference type="GO" id="GO:0034727">
    <property type="term" value="P:piecemeal microautophagy of the nucleus"/>
    <property type="evidence" value="ECO:0007669"/>
    <property type="project" value="TreeGrafter"/>
</dbReference>
<evidence type="ECO:0000256" key="3">
    <source>
        <dbReference type="ARBA" id="ARBA00004419"/>
    </source>
</evidence>
<dbReference type="EC" id="3.4.22.-" evidence="18"/>
<keyword evidence="15" id="KW-0968">Cytoplasmic vesicle</keyword>
<comment type="function">
    <text evidence="18">Cysteine protease that plays a key role in autophagy by mediating both proteolytic activation and delipidation of ATG8 family proteins.</text>
</comment>
<evidence type="ECO:0000256" key="11">
    <source>
        <dbReference type="ARBA" id="ARBA00022824"/>
    </source>
</evidence>
<organism evidence="20 21">
    <name type="scientific">Amphiprion percula</name>
    <name type="common">Orange clownfish</name>
    <name type="synonym">Lutjanus percula</name>
    <dbReference type="NCBI Taxonomy" id="161767"/>
    <lineage>
        <taxon>Eukaryota</taxon>
        <taxon>Metazoa</taxon>
        <taxon>Chordata</taxon>
        <taxon>Craniata</taxon>
        <taxon>Vertebrata</taxon>
        <taxon>Euteleostomi</taxon>
        <taxon>Actinopterygii</taxon>
        <taxon>Neopterygii</taxon>
        <taxon>Teleostei</taxon>
        <taxon>Neoteleostei</taxon>
        <taxon>Acanthomorphata</taxon>
        <taxon>Ovalentaria</taxon>
        <taxon>Pomacentridae</taxon>
        <taxon>Amphiprion</taxon>
    </lineage>
</organism>
<evidence type="ECO:0000256" key="12">
    <source>
        <dbReference type="ARBA" id="ARBA00022927"/>
    </source>
</evidence>
<evidence type="ECO:0000256" key="7">
    <source>
        <dbReference type="ARBA" id="ARBA00022490"/>
    </source>
</evidence>
<dbReference type="InterPro" id="IPR046792">
    <property type="entry name" value="Peptidase_C54_cat"/>
</dbReference>
<dbReference type="GO" id="GO:0031410">
    <property type="term" value="C:cytoplasmic vesicle"/>
    <property type="evidence" value="ECO:0007669"/>
    <property type="project" value="UniProtKB-KW"/>
</dbReference>
<evidence type="ECO:0000256" key="17">
    <source>
        <dbReference type="ARBA" id="ARBA00029362"/>
    </source>
</evidence>
<comment type="catalytic activity">
    <reaction evidence="17">
        <text>[protein]-C-terminal L-amino acid-glycyl-phosphatidylethanolamide + H2O = [protein]-C-terminal L-amino acid-glycine + a 1,2-diacyl-sn-glycero-3-phosphoethanolamine</text>
        <dbReference type="Rhea" id="RHEA:67548"/>
        <dbReference type="Rhea" id="RHEA-COMP:17323"/>
        <dbReference type="Rhea" id="RHEA-COMP:17324"/>
        <dbReference type="ChEBI" id="CHEBI:15377"/>
        <dbReference type="ChEBI" id="CHEBI:64612"/>
        <dbReference type="ChEBI" id="CHEBI:172940"/>
        <dbReference type="ChEBI" id="CHEBI:172941"/>
    </reaction>
    <physiologicalReaction direction="left-to-right" evidence="17">
        <dbReference type="Rhea" id="RHEA:67549"/>
    </physiologicalReaction>
</comment>
<evidence type="ECO:0000256" key="1">
    <source>
        <dbReference type="ARBA" id="ARBA00004173"/>
    </source>
</evidence>
<evidence type="ECO:0000256" key="6">
    <source>
        <dbReference type="ARBA" id="ARBA00022448"/>
    </source>
</evidence>
<evidence type="ECO:0000256" key="14">
    <source>
        <dbReference type="ARBA" id="ARBA00023128"/>
    </source>
</evidence>
<keyword evidence="7 18" id="KW-0963">Cytoplasm</keyword>
<dbReference type="GO" id="GO:0005739">
    <property type="term" value="C:mitochondrion"/>
    <property type="evidence" value="ECO:0007669"/>
    <property type="project" value="UniProtKB-SubCell"/>
</dbReference>
<evidence type="ECO:0000256" key="10">
    <source>
        <dbReference type="ARBA" id="ARBA00022807"/>
    </source>
</evidence>
<evidence type="ECO:0000259" key="19">
    <source>
        <dbReference type="Pfam" id="PF03416"/>
    </source>
</evidence>
<dbReference type="GO" id="GO:0016485">
    <property type="term" value="P:protein processing"/>
    <property type="evidence" value="ECO:0007669"/>
    <property type="project" value="TreeGrafter"/>
</dbReference>
<evidence type="ECO:0000256" key="9">
    <source>
        <dbReference type="ARBA" id="ARBA00022801"/>
    </source>
</evidence>
<keyword evidence="13 18" id="KW-0072">Autophagy</keyword>
<dbReference type="GeneTree" id="ENSGT00530000063000"/>
<name>A0A3P8TZY3_AMPPE</name>
<feature type="domain" description="Peptidase C54 catalytic" evidence="19">
    <location>
        <begin position="40"/>
        <end position="96"/>
    </location>
</feature>
<keyword evidence="9 18" id="KW-0378">Hydrolase</keyword>
<protein>
    <recommendedName>
        <fullName evidence="18">Cysteine protease</fullName>
        <ecNumber evidence="18">3.4.22.-</ecNumber>
    </recommendedName>
</protein>
<dbReference type="Pfam" id="PF03416">
    <property type="entry name" value="Peptidase_C54"/>
    <property type="match status" value="1"/>
</dbReference>
<evidence type="ECO:0000256" key="15">
    <source>
        <dbReference type="ARBA" id="ARBA00023329"/>
    </source>
</evidence>
<dbReference type="GO" id="GO:0004197">
    <property type="term" value="F:cysteine-type endopeptidase activity"/>
    <property type="evidence" value="ECO:0007669"/>
    <property type="project" value="TreeGrafter"/>
</dbReference>
<keyword evidence="21" id="KW-1185">Reference proteome</keyword>
<accession>A0A3P8TZY3</accession>
<reference evidence="20 21" key="1">
    <citation type="submission" date="2018-03" db="EMBL/GenBank/DDBJ databases">
        <title>Finding Nemo's genes: A chromosome-scale reference assembly of the genome of the orange clownfish Amphiprion percula.</title>
        <authorList>
            <person name="Lehmann R."/>
        </authorList>
    </citation>
    <scope>NUCLEOTIDE SEQUENCE</scope>
</reference>
<dbReference type="GO" id="GO:0005776">
    <property type="term" value="C:autophagosome"/>
    <property type="evidence" value="ECO:0007669"/>
    <property type="project" value="UniProtKB-SubCell"/>
</dbReference>
<dbReference type="GO" id="GO:0005783">
    <property type="term" value="C:endoplasmic reticulum"/>
    <property type="evidence" value="ECO:0007669"/>
    <property type="project" value="UniProtKB-SubCell"/>
</dbReference>
<reference evidence="20" key="3">
    <citation type="submission" date="2025-09" db="UniProtKB">
        <authorList>
            <consortium name="Ensembl"/>
        </authorList>
    </citation>
    <scope>IDENTIFICATION</scope>
</reference>
<evidence type="ECO:0000256" key="8">
    <source>
        <dbReference type="ARBA" id="ARBA00022670"/>
    </source>
</evidence>
<reference evidence="20" key="2">
    <citation type="submission" date="2025-08" db="UniProtKB">
        <authorList>
            <consortium name="Ensembl"/>
        </authorList>
    </citation>
    <scope>IDENTIFICATION</scope>
</reference>
<dbReference type="SUPFAM" id="SSF54001">
    <property type="entry name" value="Cysteine proteinases"/>
    <property type="match status" value="1"/>
</dbReference>
<keyword evidence="10" id="KW-0788">Thiol protease</keyword>
<evidence type="ECO:0000313" key="20">
    <source>
        <dbReference type="Ensembl" id="ENSAPEP00000030684.1"/>
    </source>
</evidence>
<dbReference type="InterPro" id="IPR005078">
    <property type="entry name" value="Peptidase_C54"/>
</dbReference>
<comment type="subcellular location">
    <subcellularLocation>
        <location evidence="4">Cytoplasm</location>
        <location evidence="4">Cytosol</location>
    </subcellularLocation>
    <subcellularLocation>
        <location evidence="3">Cytoplasmic vesicle</location>
        <location evidence="3">Autophagosome</location>
    </subcellularLocation>
    <subcellularLocation>
        <location evidence="2">Endoplasmic reticulum</location>
    </subcellularLocation>
    <subcellularLocation>
        <location evidence="1">Mitochondrion</location>
    </subcellularLocation>
</comment>
<evidence type="ECO:0000256" key="18">
    <source>
        <dbReference type="RuleBase" id="RU363115"/>
    </source>
</evidence>
<proteinExistence type="inferred from homology"/>
<dbReference type="PANTHER" id="PTHR22624">
    <property type="entry name" value="CYSTEINE PROTEASE ATG4"/>
    <property type="match status" value="1"/>
</dbReference>
<evidence type="ECO:0000256" key="4">
    <source>
        <dbReference type="ARBA" id="ARBA00004514"/>
    </source>
</evidence>
<dbReference type="Proteomes" id="UP000265080">
    <property type="component" value="Chromosome 2"/>
</dbReference>
<evidence type="ECO:0000313" key="21">
    <source>
        <dbReference type="Proteomes" id="UP000265080"/>
    </source>
</evidence>
<keyword evidence="12 18" id="KW-0653">Protein transport</keyword>
<dbReference type="GO" id="GO:0035973">
    <property type="term" value="P:aggrephagy"/>
    <property type="evidence" value="ECO:0007669"/>
    <property type="project" value="TreeGrafter"/>
</dbReference>
<keyword evidence="11" id="KW-0256">Endoplasmic reticulum</keyword>
<dbReference type="GO" id="GO:0019786">
    <property type="term" value="F:protein-phosphatidylethanolamide deconjugating activity"/>
    <property type="evidence" value="ECO:0007669"/>
    <property type="project" value="InterPro"/>
</dbReference>
<evidence type="ECO:0000256" key="2">
    <source>
        <dbReference type="ARBA" id="ARBA00004240"/>
    </source>
</evidence>
<dbReference type="GO" id="GO:0015031">
    <property type="term" value="P:protein transport"/>
    <property type="evidence" value="ECO:0007669"/>
    <property type="project" value="UniProtKB-KW"/>
</dbReference>
<keyword evidence="14" id="KW-0496">Mitochondrion</keyword>
<comment type="catalytic activity">
    <reaction evidence="16">
        <text>[protein]-C-terminal L-amino acid-glycyl-phosphatidylserine + H2O = [protein]-C-terminal L-amino acid-glycine + a 1,2-diacyl-sn-glycero-3-phospho-L-serine</text>
        <dbReference type="Rhea" id="RHEA:67576"/>
        <dbReference type="Rhea" id="RHEA-COMP:17324"/>
        <dbReference type="Rhea" id="RHEA-COMP:17326"/>
        <dbReference type="ChEBI" id="CHEBI:15377"/>
        <dbReference type="ChEBI" id="CHEBI:57262"/>
        <dbReference type="ChEBI" id="CHEBI:172940"/>
        <dbReference type="ChEBI" id="CHEBI:172942"/>
    </reaction>
    <physiologicalReaction direction="left-to-right" evidence="16">
        <dbReference type="Rhea" id="RHEA:67577"/>
    </physiologicalReaction>
</comment>
<dbReference type="GO" id="GO:0000423">
    <property type="term" value="P:mitophagy"/>
    <property type="evidence" value="ECO:0007669"/>
    <property type="project" value="TreeGrafter"/>
</dbReference>
<dbReference type="GO" id="GO:0005829">
    <property type="term" value="C:cytosol"/>
    <property type="evidence" value="ECO:0007669"/>
    <property type="project" value="UniProtKB-SubCell"/>
</dbReference>
<evidence type="ECO:0000256" key="13">
    <source>
        <dbReference type="ARBA" id="ARBA00023006"/>
    </source>
</evidence>
<dbReference type="PANTHER" id="PTHR22624:SF39">
    <property type="entry name" value="CYSTEINE PROTEASE ATG4B"/>
    <property type="match status" value="1"/>
</dbReference>
<dbReference type="InterPro" id="IPR038765">
    <property type="entry name" value="Papain-like_cys_pep_sf"/>
</dbReference>
<dbReference type="AlphaFoldDB" id="A0A3P8TZY3"/>
<sequence length="132" mass="15115">EEGVMNKFKNHIYIKFEDFPETSEPVWILGKQYNALTEKDDILSDVTSRLWFTYRKTSHQLVRGTGPTSDTGWGCMLRCGQMILGEALVCRHLGRGKTTLRHQIKAIKSRFCGCVYTETRLCHCVSLTALLQ</sequence>
<evidence type="ECO:0000256" key="5">
    <source>
        <dbReference type="ARBA" id="ARBA00010958"/>
    </source>
</evidence>
<evidence type="ECO:0000256" key="16">
    <source>
        <dbReference type="ARBA" id="ARBA00029289"/>
    </source>
</evidence>
<dbReference type="Ensembl" id="ENSAPET00000031504.1">
    <property type="protein sequence ID" value="ENSAPEP00000030684.1"/>
    <property type="gene ID" value="ENSAPEG00000021619.1"/>
</dbReference>